<evidence type="ECO:0000256" key="3">
    <source>
        <dbReference type="ARBA" id="ARBA00022989"/>
    </source>
</evidence>
<feature type="non-terminal residue" evidence="7">
    <location>
        <position position="1"/>
    </location>
</feature>
<organism evidence="6 7">
    <name type="scientific">Priapulus caudatus</name>
    <name type="common">Priapulid worm</name>
    <dbReference type="NCBI Taxonomy" id="37621"/>
    <lineage>
        <taxon>Eukaryota</taxon>
        <taxon>Metazoa</taxon>
        <taxon>Ecdysozoa</taxon>
        <taxon>Scalidophora</taxon>
        <taxon>Priapulida</taxon>
        <taxon>Priapulimorpha</taxon>
        <taxon>Priapulimorphida</taxon>
        <taxon>Priapulidae</taxon>
        <taxon>Priapulus</taxon>
    </lineage>
</organism>
<evidence type="ECO:0000256" key="1">
    <source>
        <dbReference type="ARBA" id="ARBA00004141"/>
    </source>
</evidence>
<feature type="non-terminal residue" evidence="7">
    <location>
        <position position="119"/>
    </location>
</feature>
<dbReference type="Pfam" id="PF13520">
    <property type="entry name" value="AA_permease_2"/>
    <property type="match status" value="1"/>
</dbReference>
<feature type="transmembrane region" description="Helical" evidence="5">
    <location>
        <begin position="57"/>
        <end position="78"/>
    </location>
</feature>
<evidence type="ECO:0000313" key="7">
    <source>
        <dbReference type="RefSeq" id="XP_014680266.1"/>
    </source>
</evidence>
<keyword evidence="6" id="KW-1185">Reference proteome</keyword>
<reference evidence="7" key="1">
    <citation type="submission" date="2025-08" db="UniProtKB">
        <authorList>
            <consortium name="RefSeq"/>
        </authorList>
    </citation>
    <scope>IDENTIFICATION</scope>
</reference>
<name>A0ABM1F745_PRICU</name>
<evidence type="ECO:0000256" key="2">
    <source>
        <dbReference type="ARBA" id="ARBA00022692"/>
    </source>
</evidence>
<dbReference type="PANTHER" id="PTHR11785:SF512">
    <property type="entry name" value="SOBREMESA, ISOFORM B"/>
    <property type="match status" value="1"/>
</dbReference>
<evidence type="ECO:0000256" key="4">
    <source>
        <dbReference type="ARBA" id="ARBA00023136"/>
    </source>
</evidence>
<comment type="subcellular location">
    <subcellularLocation>
        <location evidence="1">Membrane</location>
        <topology evidence="1">Multi-pass membrane protein</topology>
    </subcellularLocation>
</comment>
<keyword evidence="2 5" id="KW-0812">Transmembrane</keyword>
<keyword evidence="4 5" id="KW-0472">Membrane</keyword>
<dbReference type="InterPro" id="IPR002293">
    <property type="entry name" value="AA/rel_permease1"/>
</dbReference>
<gene>
    <name evidence="7" type="primary">LOC106820246</name>
</gene>
<dbReference type="PANTHER" id="PTHR11785">
    <property type="entry name" value="AMINO ACID TRANSPORTER"/>
    <property type="match status" value="1"/>
</dbReference>
<sequence length="119" mass="13254">KTKHFANAFTEFDDDISPSFSNIALAFYSGLWAYSGWDVVNNVTEELKGSRDLVRSIFISVPLVTVLYILTNISYFTIMSPQQLLQSQAVAVTWGGFDAGVMAWSSGVRRYIRVRSSGT</sequence>
<dbReference type="Gene3D" id="1.20.1740.10">
    <property type="entry name" value="Amino acid/polyamine transporter I"/>
    <property type="match status" value="1"/>
</dbReference>
<evidence type="ECO:0000313" key="6">
    <source>
        <dbReference type="Proteomes" id="UP000695022"/>
    </source>
</evidence>
<evidence type="ECO:0000256" key="5">
    <source>
        <dbReference type="SAM" id="Phobius"/>
    </source>
</evidence>
<dbReference type="RefSeq" id="XP_014680266.1">
    <property type="nucleotide sequence ID" value="XM_014824780.1"/>
</dbReference>
<protein>
    <submittedName>
        <fullName evidence="7">B(0,+)-type amino acid transporter 1-like</fullName>
    </submittedName>
</protein>
<dbReference type="GeneID" id="106820246"/>
<accession>A0ABM1F745</accession>
<dbReference type="InterPro" id="IPR050598">
    <property type="entry name" value="AminoAcid_Transporter"/>
</dbReference>
<keyword evidence="3 5" id="KW-1133">Transmembrane helix</keyword>
<dbReference type="Proteomes" id="UP000695022">
    <property type="component" value="Unplaced"/>
</dbReference>
<proteinExistence type="predicted"/>